<evidence type="ECO:0000313" key="1">
    <source>
        <dbReference type="EMBL" id="CAK0851480.1"/>
    </source>
</evidence>
<dbReference type="EMBL" id="CAUYUJ010015244">
    <property type="protein sequence ID" value="CAK0851480.1"/>
    <property type="molecule type" value="Genomic_DNA"/>
</dbReference>
<comment type="caution">
    <text evidence="1">The sequence shown here is derived from an EMBL/GenBank/DDBJ whole genome shotgun (WGS) entry which is preliminary data.</text>
</comment>
<keyword evidence="2" id="KW-1185">Reference proteome</keyword>
<sequence length="274" mass="29171">MGATRARRAELDAACELFLQRLTGPGDFLSGARRAAIAREAARAAECPPDVGFRQGGGPELLQRVEGLGLECTGSGALGCVVYCVSNLQELLDAEWYESAAQKLSAELSALGEFHGEHDERVACLSELVAVVAGVVGVRKFYTAIGERMPPLPPATEGQPLFRCVSEFCCGGLGRTSYAWGFQVMKSQIVATGLEKVGQSPSEWAAFTNPMNPFSKLTPAPLSMLHQLAWQEAMYVPLADVRNMSAPVPSGRSLGRSDVELTAATYAGAVHCSF</sequence>
<protein>
    <submittedName>
        <fullName evidence="1">Uncharacterized protein</fullName>
    </submittedName>
</protein>
<reference evidence="1" key="1">
    <citation type="submission" date="2023-10" db="EMBL/GenBank/DDBJ databases">
        <authorList>
            <person name="Chen Y."/>
            <person name="Shah S."/>
            <person name="Dougan E. K."/>
            <person name="Thang M."/>
            <person name="Chan C."/>
        </authorList>
    </citation>
    <scope>NUCLEOTIDE SEQUENCE [LARGE SCALE GENOMIC DNA]</scope>
</reference>
<gene>
    <name evidence="1" type="ORF">PCOR1329_LOCUS43633</name>
</gene>
<proteinExistence type="predicted"/>
<organism evidence="1 2">
    <name type="scientific">Prorocentrum cordatum</name>
    <dbReference type="NCBI Taxonomy" id="2364126"/>
    <lineage>
        <taxon>Eukaryota</taxon>
        <taxon>Sar</taxon>
        <taxon>Alveolata</taxon>
        <taxon>Dinophyceae</taxon>
        <taxon>Prorocentrales</taxon>
        <taxon>Prorocentraceae</taxon>
        <taxon>Prorocentrum</taxon>
    </lineage>
</organism>
<dbReference type="Proteomes" id="UP001189429">
    <property type="component" value="Unassembled WGS sequence"/>
</dbReference>
<accession>A0ABN9U1T9</accession>
<evidence type="ECO:0000313" key="2">
    <source>
        <dbReference type="Proteomes" id="UP001189429"/>
    </source>
</evidence>
<name>A0ABN9U1T9_9DINO</name>